<evidence type="ECO:0000313" key="2">
    <source>
        <dbReference type="Proteomes" id="UP000001514"/>
    </source>
</evidence>
<dbReference type="AlphaFoldDB" id="D8SST6"/>
<dbReference type="EMBL" id="GL377638">
    <property type="protein sequence ID" value="EFJ12632.1"/>
    <property type="molecule type" value="Genomic_DNA"/>
</dbReference>
<dbReference type="InParanoid" id="D8SST6"/>
<protein>
    <submittedName>
        <fullName evidence="1">Uncharacterized protein</fullName>
    </submittedName>
</protein>
<reference evidence="1 2" key="1">
    <citation type="journal article" date="2011" name="Science">
        <title>The Selaginella genome identifies genetic changes associated with the evolution of vascular plants.</title>
        <authorList>
            <person name="Banks J.A."/>
            <person name="Nishiyama T."/>
            <person name="Hasebe M."/>
            <person name="Bowman J.L."/>
            <person name="Gribskov M."/>
            <person name="dePamphilis C."/>
            <person name="Albert V.A."/>
            <person name="Aono N."/>
            <person name="Aoyama T."/>
            <person name="Ambrose B.A."/>
            <person name="Ashton N.W."/>
            <person name="Axtell M.J."/>
            <person name="Barker E."/>
            <person name="Barker M.S."/>
            <person name="Bennetzen J.L."/>
            <person name="Bonawitz N.D."/>
            <person name="Chapple C."/>
            <person name="Cheng C."/>
            <person name="Correa L.G."/>
            <person name="Dacre M."/>
            <person name="DeBarry J."/>
            <person name="Dreyer I."/>
            <person name="Elias M."/>
            <person name="Engstrom E.M."/>
            <person name="Estelle M."/>
            <person name="Feng L."/>
            <person name="Finet C."/>
            <person name="Floyd S.K."/>
            <person name="Frommer W.B."/>
            <person name="Fujita T."/>
            <person name="Gramzow L."/>
            <person name="Gutensohn M."/>
            <person name="Harholt J."/>
            <person name="Hattori M."/>
            <person name="Heyl A."/>
            <person name="Hirai T."/>
            <person name="Hiwatashi Y."/>
            <person name="Ishikawa M."/>
            <person name="Iwata M."/>
            <person name="Karol K.G."/>
            <person name="Koehler B."/>
            <person name="Kolukisaoglu U."/>
            <person name="Kubo M."/>
            <person name="Kurata T."/>
            <person name="Lalonde S."/>
            <person name="Li K."/>
            <person name="Li Y."/>
            <person name="Litt A."/>
            <person name="Lyons E."/>
            <person name="Manning G."/>
            <person name="Maruyama T."/>
            <person name="Michael T.P."/>
            <person name="Mikami K."/>
            <person name="Miyazaki S."/>
            <person name="Morinaga S."/>
            <person name="Murata T."/>
            <person name="Mueller-Roeber B."/>
            <person name="Nelson D.R."/>
            <person name="Obara M."/>
            <person name="Oguri Y."/>
            <person name="Olmstead R.G."/>
            <person name="Onodera N."/>
            <person name="Petersen B.L."/>
            <person name="Pils B."/>
            <person name="Prigge M."/>
            <person name="Rensing S.A."/>
            <person name="Riano-Pachon D.M."/>
            <person name="Roberts A.W."/>
            <person name="Sato Y."/>
            <person name="Scheller H.V."/>
            <person name="Schulz B."/>
            <person name="Schulz C."/>
            <person name="Shakirov E.V."/>
            <person name="Shibagaki N."/>
            <person name="Shinohara N."/>
            <person name="Shippen D.E."/>
            <person name="Soerensen I."/>
            <person name="Sotooka R."/>
            <person name="Sugimoto N."/>
            <person name="Sugita M."/>
            <person name="Sumikawa N."/>
            <person name="Tanurdzic M."/>
            <person name="Theissen G."/>
            <person name="Ulvskov P."/>
            <person name="Wakazuki S."/>
            <person name="Weng J.K."/>
            <person name="Willats W.W."/>
            <person name="Wipf D."/>
            <person name="Wolf P.G."/>
            <person name="Yang L."/>
            <person name="Zimmer A.D."/>
            <person name="Zhu Q."/>
            <person name="Mitros T."/>
            <person name="Hellsten U."/>
            <person name="Loque D."/>
            <person name="Otillar R."/>
            <person name="Salamov A."/>
            <person name="Schmutz J."/>
            <person name="Shapiro H."/>
            <person name="Lindquist E."/>
            <person name="Lucas S."/>
            <person name="Rokhsar D."/>
            <person name="Grigoriev I.V."/>
        </authorList>
    </citation>
    <scope>NUCLEOTIDE SEQUENCE [LARGE SCALE GENOMIC DNA]</scope>
</reference>
<dbReference type="Proteomes" id="UP000001514">
    <property type="component" value="Unassembled WGS sequence"/>
</dbReference>
<evidence type="ECO:0000313" key="1">
    <source>
        <dbReference type="EMBL" id="EFJ12632.1"/>
    </source>
</evidence>
<keyword evidence="2" id="KW-1185">Reference proteome</keyword>
<dbReference type="KEGG" id="smo:SELMODRAFT_425348"/>
<proteinExistence type="predicted"/>
<name>D8SST6_SELML</name>
<gene>
    <name evidence="1" type="ORF">SELMODRAFT_425348</name>
</gene>
<organism evidence="2">
    <name type="scientific">Selaginella moellendorffii</name>
    <name type="common">Spikemoss</name>
    <dbReference type="NCBI Taxonomy" id="88036"/>
    <lineage>
        <taxon>Eukaryota</taxon>
        <taxon>Viridiplantae</taxon>
        <taxon>Streptophyta</taxon>
        <taxon>Embryophyta</taxon>
        <taxon>Tracheophyta</taxon>
        <taxon>Lycopodiopsida</taxon>
        <taxon>Selaginellales</taxon>
        <taxon>Selaginellaceae</taxon>
        <taxon>Selaginella</taxon>
    </lineage>
</organism>
<dbReference type="Gramene" id="EFJ12632">
    <property type="protein sequence ID" value="EFJ12632"/>
    <property type="gene ID" value="SELMODRAFT_425348"/>
</dbReference>
<dbReference type="HOGENOM" id="CLU_853643_0_0_1"/>
<sequence>MNGSTLHDCKSGGGTQSMITIPIVKLHVFEMDAALKENTVVLSYDDKTESHLDRDCKTRLPVGRSSSKGFGSIIIKSVGELPFNKLCGMVYRFKSQTLRNSTRRGLRRDTSIAMATEIAQLSPRSVQQAMALALNTDLKFHEWEARLSGRWRQGPPKETTRAGATPEWYANPRSAETMQVKGSDDLKLGKCLGQETDVPHWPPEQREEVDAGLEGELSVAKPCISYPAFMGKAAARPQKTPLEVSIADKGVIEASARVSFSMLIGGHQVKGEFFILGIETLRLFGDILVNFDDHRLSFNHQGSKIVWRGEWTLERRHGQPLDNAGG</sequence>
<accession>D8SST6</accession>